<dbReference type="EMBL" id="CM042890">
    <property type="protein sequence ID" value="KAI4312005.1"/>
    <property type="molecule type" value="Genomic_DNA"/>
</dbReference>
<comment type="caution">
    <text evidence="1">The sequence shown here is derived from an EMBL/GenBank/DDBJ whole genome shotgun (WGS) entry which is preliminary data.</text>
</comment>
<name>A0ACB9LMU1_9MYRT</name>
<evidence type="ECO:0000313" key="1">
    <source>
        <dbReference type="EMBL" id="KAI4312005.1"/>
    </source>
</evidence>
<protein>
    <submittedName>
        <fullName evidence="1">Uncharacterized protein</fullName>
    </submittedName>
</protein>
<dbReference type="Proteomes" id="UP001057402">
    <property type="component" value="Chromosome 11"/>
</dbReference>
<gene>
    <name evidence="1" type="ORF">MLD38_036864</name>
</gene>
<organism evidence="1 2">
    <name type="scientific">Melastoma candidum</name>
    <dbReference type="NCBI Taxonomy" id="119954"/>
    <lineage>
        <taxon>Eukaryota</taxon>
        <taxon>Viridiplantae</taxon>
        <taxon>Streptophyta</taxon>
        <taxon>Embryophyta</taxon>
        <taxon>Tracheophyta</taxon>
        <taxon>Spermatophyta</taxon>
        <taxon>Magnoliopsida</taxon>
        <taxon>eudicotyledons</taxon>
        <taxon>Gunneridae</taxon>
        <taxon>Pentapetalae</taxon>
        <taxon>rosids</taxon>
        <taxon>malvids</taxon>
        <taxon>Myrtales</taxon>
        <taxon>Melastomataceae</taxon>
        <taxon>Melastomatoideae</taxon>
        <taxon>Melastomateae</taxon>
        <taxon>Melastoma</taxon>
    </lineage>
</organism>
<accession>A0ACB9LMU1</accession>
<reference evidence="2" key="1">
    <citation type="journal article" date="2023" name="Front. Plant Sci.">
        <title>Chromosomal-level genome assembly of Melastoma candidum provides insights into trichome evolution.</title>
        <authorList>
            <person name="Zhong Y."/>
            <person name="Wu W."/>
            <person name="Sun C."/>
            <person name="Zou P."/>
            <person name="Liu Y."/>
            <person name="Dai S."/>
            <person name="Zhou R."/>
        </authorList>
    </citation>
    <scope>NUCLEOTIDE SEQUENCE [LARGE SCALE GENOMIC DNA]</scope>
</reference>
<proteinExistence type="predicted"/>
<sequence>MARCLINSLVPVAVRPETEDELLIKKWKWKVKSVQKENMERHSLWCDIELKLAVARTMKDEEGFYYPHNLDFRRRAYPMHSYLIRLGSDLCHGILEIALRVVLLESQAYAG</sequence>
<keyword evidence="2" id="KW-1185">Reference proteome</keyword>
<evidence type="ECO:0000313" key="2">
    <source>
        <dbReference type="Proteomes" id="UP001057402"/>
    </source>
</evidence>